<reference evidence="1 2" key="1">
    <citation type="journal article" date="2011" name="Science">
        <title>The ecoresponsive genome of Daphnia pulex.</title>
        <authorList>
            <person name="Colbourne J.K."/>
            <person name="Pfrender M.E."/>
            <person name="Gilbert D."/>
            <person name="Thomas W.K."/>
            <person name="Tucker A."/>
            <person name="Oakley T.H."/>
            <person name="Tokishita S."/>
            <person name="Aerts A."/>
            <person name="Arnold G.J."/>
            <person name="Basu M.K."/>
            <person name="Bauer D.J."/>
            <person name="Caceres C.E."/>
            <person name="Carmel L."/>
            <person name="Casola C."/>
            <person name="Choi J.H."/>
            <person name="Detter J.C."/>
            <person name="Dong Q."/>
            <person name="Dusheyko S."/>
            <person name="Eads B.D."/>
            <person name="Frohlich T."/>
            <person name="Geiler-Samerotte K.A."/>
            <person name="Gerlach D."/>
            <person name="Hatcher P."/>
            <person name="Jogdeo S."/>
            <person name="Krijgsveld J."/>
            <person name="Kriventseva E.V."/>
            <person name="Kultz D."/>
            <person name="Laforsch C."/>
            <person name="Lindquist E."/>
            <person name="Lopez J."/>
            <person name="Manak J.R."/>
            <person name="Muller J."/>
            <person name="Pangilinan J."/>
            <person name="Patwardhan R.P."/>
            <person name="Pitluck S."/>
            <person name="Pritham E.J."/>
            <person name="Rechtsteiner A."/>
            <person name="Rho M."/>
            <person name="Rogozin I.B."/>
            <person name="Sakarya O."/>
            <person name="Salamov A."/>
            <person name="Schaack S."/>
            <person name="Shapiro H."/>
            <person name="Shiga Y."/>
            <person name="Skalitzky C."/>
            <person name="Smith Z."/>
            <person name="Souvorov A."/>
            <person name="Sung W."/>
            <person name="Tang Z."/>
            <person name="Tsuchiya D."/>
            <person name="Tu H."/>
            <person name="Vos H."/>
            <person name="Wang M."/>
            <person name="Wolf Y.I."/>
            <person name="Yamagata H."/>
            <person name="Yamada T."/>
            <person name="Ye Y."/>
            <person name="Shaw J.R."/>
            <person name="Andrews J."/>
            <person name="Crease T.J."/>
            <person name="Tang H."/>
            <person name="Lucas S.M."/>
            <person name="Robertson H.M."/>
            <person name="Bork P."/>
            <person name="Koonin E.V."/>
            <person name="Zdobnov E.M."/>
            <person name="Grigoriev I.V."/>
            <person name="Lynch M."/>
            <person name="Boore J.L."/>
        </authorList>
    </citation>
    <scope>NUCLEOTIDE SEQUENCE [LARGE SCALE GENOMIC DNA]</scope>
</reference>
<proteinExistence type="predicted"/>
<keyword evidence="2" id="KW-1185">Reference proteome</keyword>
<evidence type="ECO:0000313" key="2">
    <source>
        <dbReference type="Proteomes" id="UP000000305"/>
    </source>
</evidence>
<dbReference type="InParanoid" id="E9GT37"/>
<protein>
    <submittedName>
        <fullName evidence="1">Uncharacterized protein</fullName>
    </submittedName>
</protein>
<accession>E9GT37</accession>
<evidence type="ECO:0000313" key="1">
    <source>
        <dbReference type="EMBL" id="EFX77301.1"/>
    </source>
</evidence>
<sequence length="100" mass="11299">MEKEYINGIKQGIDDEVKENMVNLALRIRKAYGLWVKTPGFIADVIKNCRFLTELKKLDAIAKEGDYVFIKAAGTYAVAVENFPDKETFREMVPEALTPG</sequence>
<name>E9GT37_DAPPU</name>
<dbReference type="KEGG" id="dpx:DAPPUDRAFT_321588"/>
<dbReference type="EMBL" id="GL732563">
    <property type="protein sequence ID" value="EFX77301.1"/>
    <property type="molecule type" value="Genomic_DNA"/>
</dbReference>
<dbReference type="AlphaFoldDB" id="E9GT37"/>
<dbReference type="HOGENOM" id="CLU_2308825_0_0_1"/>
<dbReference type="Proteomes" id="UP000000305">
    <property type="component" value="Unassembled WGS sequence"/>
</dbReference>
<gene>
    <name evidence="1" type="ORF">DAPPUDRAFT_321588</name>
</gene>
<organism evidence="1 2">
    <name type="scientific">Daphnia pulex</name>
    <name type="common">Water flea</name>
    <dbReference type="NCBI Taxonomy" id="6669"/>
    <lineage>
        <taxon>Eukaryota</taxon>
        <taxon>Metazoa</taxon>
        <taxon>Ecdysozoa</taxon>
        <taxon>Arthropoda</taxon>
        <taxon>Crustacea</taxon>
        <taxon>Branchiopoda</taxon>
        <taxon>Diplostraca</taxon>
        <taxon>Cladocera</taxon>
        <taxon>Anomopoda</taxon>
        <taxon>Daphniidae</taxon>
        <taxon>Daphnia</taxon>
    </lineage>
</organism>